<organism evidence="2 3">
    <name type="scientific">Mycena alexandri</name>
    <dbReference type="NCBI Taxonomy" id="1745969"/>
    <lineage>
        <taxon>Eukaryota</taxon>
        <taxon>Fungi</taxon>
        <taxon>Dikarya</taxon>
        <taxon>Basidiomycota</taxon>
        <taxon>Agaricomycotina</taxon>
        <taxon>Agaricomycetes</taxon>
        <taxon>Agaricomycetidae</taxon>
        <taxon>Agaricales</taxon>
        <taxon>Marasmiineae</taxon>
        <taxon>Mycenaceae</taxon>
        <taxon>Mycena</taxon>
    </lineage>
</organism>
<proteinExistence type="predicted"/>
<feature type="compositionally biased region" description="Basic residues" evidence="1">
    <location>
        <begin position="56"/>
        <end position="68"/>
    </location>
</feature>
<reference evidence="2" key="1">
    <citation type="submission" date="2023-03" db="EMBL/GenBank/DDBJ databases">
        <title>Massive genome expansion in bonnet fungi (Mycena s.s.) driven by repeated elements and novel gene families across ecological guilds.</title>
        <authorList>
            <consortium name="Lawrence Berkeley National Laboratory"/>
            <person name="Harder C.B."/>
            <person name="Miyauchi S."/>
            <person name="Viragh M."/>
            <person name="Kuo A."/>
            <person name="Thoen E."/>
            <person name="Andreopoulos B."/>
            <person name="Lu D."/>
            <person name="Skrede I."/>
            <person name="Drula E."/>
            <person name="Henrissat B."/>
            <person name="Morin E."/>
            <person name="Kohler A."/>
            <person name="Barry K."/>
            <person name="LaButti K."/>
            <person name="Morin E."/>
            <person name="Salamov A."/>
            <person name="Lipzen A."/>
            <person name="Mereny Z."/>
            <person name="Hegedus B."/>
            <person name="Baldrian P."/>
            <person name="Stursova M."/>
            <person name="Weitz H."/>
            <person name="Taylor A."/>
            <person name="Grigoriev I.V."/>
            <person name="Nagy L.G."/>
            <person name="Martin F."/>
            <person name="Kauserud H."/>
        </authorList>
    </citation>
    <scope>NUCLEOTIDE SEQUENCE</scope>
    <source>
        <strain evidence="2">CBHHK200</strain>
    </source>
</reference>
<dbReference type="EMBL" id="JARJCM010000338">
    <property type="protein sequence ID" value="KAJ7018510.1"/>
    <property type="molecule type" value="Genomic_DNA"/>
</dbReference>
<accession>A0AAD6S056</accession>
<protein>
    <submittedName>
        <fullName evidence="2">Uncharacterized protein</fullName>
    </submittedName>
</protein>
<evidence type="ECO:0000313" key="3">
    <source>
        <dbReference type="Proteomes" id="UP001218188"/>
    </source>
</evidence>
<comment type="caution">
    <text evidence="2">The sequence shown here is derived from an EMBL/GenBank/DDBJ whole genome shotgun (WGS) entry which is preliminary data.</text>
</comment>
<keyword evidence="3" id="KW-1185">Reference proteome</keyword>
<gene>
    <name evidence="2" type="ORF">C8F04DRAFT_1277652</name>
</gene>
<evidence type="ECO:0000256" key="1">
    <source>
        <dbReference type="SAM" id="MobiDB-lite"/>
    </source>
</evidence>
<sequence>MVKIILGQLLSLENSNDLKIIVKNWAFSAAYTAPLFQLIQKLQDTTNAQREEARLKKNRKQRKTHQARKGVYDSELEDGEEDKQSEAPSSSDEELEHYPPSSPIPPPAKHPKRVLTAVTNERVYTRAKAPRKKQESAAAVAQSFRAPYQTSRRRVAQ</sequence>
<dbReference type="AlphaFoldDB" id="A0AAD6S056"/>
<name>A0AAD6S056_9AGAR</name>
<feature type="region of interest" description="Disordered" evidence="1">
    <location>
        <begin position="50"/>
        <end position="157"/>
    </location>
</feature>
<feature type="compositionally biased region" description="Acidic residues" evidence="1">
    <location>
        <begin position="74"/>
        <end position="83"/>
    </location>
</feature>
<dbReference type="Proteomes" id="UP001218188">
    <property type="component" value="Unassembled WGS sequence"/>
</dbReference>
<evidence type="ECO:0000313" key="2">
    <source>
        <dbReference type="EMBL" id="KAJ7018510.1"/>
    </source>
</evidence>